<evidence type="ECO:0000256" key="1">
    <source>
        <dbReference type="SAM" id="MobiDB-lite"/>
    </source>
</evidence>
<dbReference type="HOGENOM" id="CLU_1023368_0_0_1"/>
<sequence length="272" mass="31037">MTGRACPIFMNLQARIVRDLVQWWRKRARYHSLQSLTEQDILTEMRPPSSSNQSSALLETQGASTSMSSSKLILIPSSEETNFRSSDLWRSDRLRSQSITMMATFDRPVHEKTYTCRGLFKAVLNGCPTFLGRVDAKIQDEVIQELTEMPKTKWSKEISLNRDTYDIWLNYLNSELDQLVDQFTQLNARDSTRDCFVSHPRLQAALVYSKIERTVVVDVHNLMGHVIVLPYAPGHLGIAHKKLGIVGLRNIWSIHLTTIGQISIDADSTSEW</sequence>
<name>F4S908_MELLP</name>
<proteinExistence type="predicted"/>
<keyword evidence="3" id="KW-1185">Reference proteome</keyword>
<accession>F4S908</accession>
<dbReference type="InParanoid" id="F4S908"/>
<dbReference type="EMBL" id="GL883168">
    <property type="protein sequence ID" value="EGF98869.1"/>
    <property type="molecule type" value="Genomic_DNA"/>
</dbReference>
<evidence type="ECO:0000313" key="2">
    <source>
        <dbReference type="EMBL" id="EGF98869.1"/>
    </source>
</evidence>
<organism evidence="3">
    <name type="scientific">Melampsora larici-populina (strain 98AG31 / pathotype 3-4-7)</name>
    <name type="common">Poplar leaf rust fungus</name>
    <dbReference type="NCBI Taxonomy" id="747676"/>
    <lineage>
        <taxon>Eukaryota</taxon>
        <taxon>Fungi</taxon>
        <taxon>Dikarya</taxon>
        <taxon>Basidiomycota</taxon>
        <taxon>Pucciniomycotina</taxon>
        <taxon>Pucciniomycetes</taxon>
        <taxon>Pucciniales</taxon>
        <taxon>Melampsoraceae</taxon>
        <taxon>Melampsora</taxon>
    </lineage>
</organism>
<dbReference type="KEGG" id="mlr:MELLADRAFT_113179"/>
<protein>
    <submittedName>
        <fullName evidence="2">Uncharacterized protein</fullName>
    </submittedName>
</protein>
<reference evidence="3" key="1">
    <citation type="journal article" date="2011" name="Proc. Natl. Acad. Sci. U.S.A.">
        <title>Obligate biotrophy features unraveled by the genomic analysis of rust fungi.</title>
        <authorList>
            <person name="Duplessis S."/>
            <person name="Cuomo C.A."/>
            <person name="Lin Y.-C."/>
            <person name="Aerts A."/>
            <person name="Tisserant E."/>
            <person name="Veneault-Fourrey C."/>
            <person name="Joly D.L."/>
            <person name="Hacquard S."/>
            <person name="Amselem J."/>
            <person name="Cantarel B.L."/>
            <person name="Chiu R."/>
            <person name="Coutinho P.M."/>
            <person name="Feau N."/>
            <person name="Field M."/>
            <person name="Frey P."/>
            <person name="Gelhaye E."/>
            <person name="Goldberg J."/>
            <person name="Grabherr M.G."/>
            <person name="Kodira C.D."/>
            <person name="Kohler A."/>
            <person name="Kuees U."/>
            <person name="Lindquist E.A."/>
            <person name="Lucas S.M."/>
            <person name="Mago R."/>
            <person name="Mauceli E."/>
            <person name="Morin E."/>
            <person name="Murat C."/>
            <person name="Pangilinan J.L."/>
            <person name="Park R."/>
            <person name="Pearson M."/>
            <person name="Quesneville H."/>
            <person name="Rouhier N."/>
            <person name="Sakthikumar S."/>
            <person name="Salamov A.A."/>
            <person name="Schmutz J."/>
            <person name="Selles B."/>
            <person name="Shapiro H."/>
            <person name="Tanguay P."/>
            <person name="Tuskan G.A."/>
            <person name="Henrissat B."/>
            <person name="Van de Peer Y."/>
            <person name="Rouze P."/>
            <person name="Ellis J.G."/>
            <person name="Dodds P.N."/>
            <person name="Schein J.E."/>
            <person name="Zhong S."/>
            <person name="Hamelin R.C."/>
            <person name="Grigoriev I.V."/>
            <person name="Szabo L.J."/>
            <person name="Martin F."/>
        </authorList>
    </citation>
    <scope>NUCLEOTIDE SEQUENCE [LARGE SCALE GENOMIC DNA]</scope>
    <source>
        <strain evidence="3">98AG31 / pathotype 3-4-7</strain>
    </source>
</reference>
<dbReference type="AlphaFoldDB" id="F4S908"/>
<feature type="compositionally biased region" description="Polar residues" evidence="1">
    <location>
        <begin position="48"/>
        <end position="63"/>
    </location>
</feature>
<dbReference type="RefSeq" id="XP_007417899.1">
    <property type="nucleotide sequence ID" value="XM_007417837.1"/>
</dbReference>
<evidence type="ECO:0000313" key="3">
    <source>
        <dbReference type="Proteomes" id="UP000001072"/>
    </source>
</evidence>
<dbReference type="VEuPathDB" id="FungiDB:MELLADRAFT_113179"/>
<gene>
    <name evidence="2" type="ORF">MELLADRAFT_113179</name>
</gene>
<dbReference type="GeneID" id="18924904"/>
<feature type="region of interest" description="Disordered" evidence="1">
    <location>
        <begin position="41"/>
        <end position="63"/>
    </location>
</feature>
<dbReference type="Proteomes" id="UP000001072">
    <property type="component" value="Unassembled WGS sequence"/>
</dbReference>